<dbReference type="EMBL" id="CP005990">
    <property type="protein sequence ID" value="AGY91200.1"/>
    <property type="molecule type" value="Genomic_DNA"/>
</dbReference>
<organism evidence="6 7">
    <name type="scientific">Spiribacter curvatus</name>
    <dbReference type="NCBI Taxonomy" id="1335757"/>
    <lineage>
        <taxon>Bacteria</taxon>
        <taxon>Pseudomonadati</taxon>
        <taxon>Pseudomonadota</taxon>
        <taxon>Gammaproteobacteria</taxon>
        <taxon>Chromatiales</taxon>
        <taxon>Ectothiorhodospiraceae</taxon>
        <taxon>Spiribacter</taxon>
    </lineage>
</organism>
<dbReference type="Proteomes" id="UP000017640">
    <property type="component" value="Chromosome"/>
</dbReference>
<evidence type="ECO:0000256" key="3">
    <source>
        <dbReference type="ARBA" id="ARBA00034247"/>
    </source>
</evidence>
<feature type="transmembrane region" description="Helical" evidence="4">
    <location>
        <begin position="183"/>
        <end position="203"/>
    </location>
</feature>
<dbReference type="Pfam" id="PF00990">
    <property type="entry name" value="GGDEF"/>
    <property type="match status" value="1"/>
</dbReference>
<keyword evidence="4" id="KW-1133">Transmembrane helix</keyword>
<comment type="cofactor">
    <cofactor evidence="1">
        <name>Mg(2+)</name>
        <dbReference type="ChEBI" id="CHEBI:18420"/>
    </cofactor>
</comment>
<dbReference type="Gene3D" id="3.30.450.20">
    <property type="entry name" value="PAS domain"/>
    <property type="match status" value="1"/>
</dbReference>
<evidence type="ECO:0000313" key="7">
    <source>
        <dbReference type="Proteomes" id="UP000017640"/>
    </source>
</evidence>
<keyword evidence="7" id="KW-1185">Reference proteome</keyword>
<feature type="transmembrane region" description="Helical" evidence="4">
    <location>
        <begin position="12"/>
        <end position="33"/>
    </location>
</feature>
<gene>
    <name evidence="6" type="ORF">SPICUR_00875</name>
</gene>
<dbReference type="PANTHER" id="PTHR45138:SF9">
    <property type="entry name" value="DIGUANYLATE CYCLASE DGCM-RELATED"/>
    <property type="match status" value="1"/>
</dbReference>
<dbReference type="PATRIC" id="fig|1335757.3.peg.176"/>
<dbReference type="PROSITE" id="PS50887">
    <property type="entry name" value="GGDEF"/>
    <property type="match status" value="1"/>
</dbReference>
<dbReference type="EC" id="2.7.7.65" evidence="2"/>
<dbReference type="InterPro" id="IPR050469">
    <property type="entry name" value="Diguanylate_Cyclase"/>
</dbReference>
<feature type="domain" description="GGDEF" evidence="5">
    <location>
        <begin position="426"/>
        <end position="555"/>
    </location>
</feature>
<dbReference type="HOGENOM" id="CLU_488250_0_0_6"/>
<dbReference type="OrthoDB" id="5645859at2"/>
<dbReference type="InterPro" id="IPR029787">
    <property type="entry name" value="Nucleotide_cyclase"/>
</dbReference>
<dbReference type="eggNOG" id="COG2199">
    <property type="taxonomic scope" value="Bacteria"/>
</dbReference>
<dbReference type="STRING" id="1335757.SPICUR_00875"/>
<dbReference type="CDD" id="cd01949">
    <property type="entry name" value="GGDEF"/>
    <property type="match status" value="1"/>
</dbReference>
<evidence type="ECO:0000259" key="5">
    <source>
        <dbReference type="PROSITE" id="PS50887"/>
    </source>
</evidence>
<dbReference type="NCBIfam" id="TIGR00254">
    <property type="entry name" value="GGDEF"/>
    <property type="match status" value="1"/>
</dbReference>
<evidence type="ECO:0000313" key="6">
    <source>
        <dbReference type="EMBL" id="AGY91200.1"/>
    </source>
</evidence>
<protein>
    <recommendedName>
        <fullName evidence="2">diguanylate cyclase</fullName>
        <ecNumber evidence="2">2.7.7.65</ecNumber>
    </recommendedName>
</protein>
<reference evidence="6 7" key="1">
    <citation type="journal article" date="2013" name="BMC Genomics">
        <title>Genomes of "Spiribacter", a streamlined, successful halophilic bacterium.</title>
        <authorList>
            <person name="Lopez-Perez M."/>
            <person name="Ghai R."/>
            <person name="Leon M.J."/>
            <person name="Rodriguez-Olmos A."/>
            <person name="Copa-Patino J.L."/>
            <person name="Soliveri J."/>
            <person name="Sanchez-Porro C."/>
            <person name="Ventosa A."/>
            <person name="Rodriguez-Valera F."/>
        </authorList>
    </citation>
    <scope>NUCLEOTIDE SEQUENCE [LARGE SCALE GENOMIC DNA]</scope>
    <source>
        <strain evidence="6 7">UAH-SP71</strain>
    </source>
</reference>
<dbReference type="InterPro" id="IPR035965">
    <property type="entry name" value="PAS-like_dom_sf"/>
</dbReference>
<proteinExistence type="predicted"/>
<dbReference type="InterPro" id="IPR000160">
    <property type="entry name" value="GGDEF_dom"/>
</dbReference>
<dbReference type="KEGG" id="spiu:SPICUR_00875"/>
<name>U5T1C4_9GAMM</name>
<accession>U5T1C4</accession>
<dbReference type="AlphaFoldDB" id="U5T1C4"/>
<sequence length="558" mass="60517">MNPGIRPSTTLTVRFILLMTSVIIIGVGLTAGLSGYQNNLMARESAGQAAVDRAITVLDALESAATDESLSRFIFATAAQPMIHRIALLDADGVVVMSSRRAWQRQPAAELTDSGLIDWFDEPVEQHRPEAHWNAETTRAVALAHIRPVNPAAEAVDRLSGGKLFLSVDGEPFLASARQSARFDTLVAAGILLAVMGLFATILQRRVVSPLETLYRRASGAFEDRKGTQPIAKETPQELQTLSRAIDELSDTRLALAKQQERLAGIANTIPGAVYEYRHYDDADDAFTFASAGIISLLGGPEGLSDEARLAFVNETLWSIIVPEDLTIIRQATEIANQGPAQDWQAEFRIDRGAGIRWIWGHASPVDDPLPGQLFRGVLLDSTRRRALEERLERAATHDPLTDALNRGGIAPQLESSVADAQRQGVSLSVFLMDIDHFKTVNDNFGHAVGDAVLRSLVSLVQTRLRRADSLSRWGGEEFLALLPHTGRAGATEIAESVRNAIASASFDHGQPIHVSLGVATLRSGDIVDTLVQRADERLYAAKARGRNCVVAASDRAE</sequence>
<evidence type="ECO:0000256" key="2">
    <source>
        <dbReference type="ARBA" id="ARBA00012528"/>
    </source>
</evidence>
<dbReference type="SMART" id="SM00267">
    <property type="entry name" value="GGDEF"/>
    <property type="match status" value="1"/>
</dbReference>
<evidence type="ECO:0000256" key="1">
    <source>
        <dbReference type="ARBA" id="ARBA00001946"/>
    </source>
</evidence>
<comment type="catalytic activity">
    <reaction evidence="3">
        <text>2 GTP = 3',3'-c-di-GMP + 2 diphosphate</text>
        <dbReference type="Rhea" id="RHEA:24898"/>
        <dbReference type="ChEBI" id="CHEBI:33019"/>
        <dbReference type="ChEBI" id="CHEBI:37565"/>
        <dbReference type="ChEBI" id="CHEBI:58805"/>
        <dbReference type="EC" id="2.7.7.65"/>
    </reaction>
</comment>
<keyword evidence="4" id="KW-0812">Transmembrane</keyword>
<dbReference type="SUPFAM" id="SSF55073">
    <property type="entry name" value="Nucleotide cyclase"/>
    <property type="match status" value="1"/>
</dbReference>
<dbReference type="InterPro" id="IPR043128">
    <property type="entry name" value="Rev_trsase/Diguanyl_cyclase"/>
</dbReference>
<dbReference type="PANTHER" id="PTHR45138">
    <property type="entry name" value="REGULATORY COMPONENTS OF SENSORY TRANSDUCTION SYSTEM"/>
    <property type="match status" value="1"/>
</dbReference>
<dbReference type="SUPFAM" id="SSF55785">
    <property type="entry name" value="PYP-like sensor domain (PAS domain)"/>
    <property type="match status" value="1"/>
</dbReference>
<evidence type="ECO:0000256" key="4">
    <source>
        <dbReference type="SAM" id="Phobius"/>
    </source>
</evidence>
<dbReference type="RefSeq" id="WP_023365084.1">
    <property type="nucleotide sequence ID" value="NC_022664.1"/>
</dbReference>
<dbReference type="GO" id="GO:0052621">
    <property type="term" value="F:diguanylate cyclase activity"/>
    <property type="evidence" value="ECO:0007669"/>
    <property type="project" value="UniProtKB-EC"/>
</dbReference>
<dbReference type="FunFam" id="3.30.70.270:FF:000001">
    <property type="entry name" value="Diguanylate cyclase domain protein"/>
    <property type="match status" value="1"/>
</dbReference>
<dbReference type="Gene3D" id="3.30.70.270">
    <property type="match status" value="1"/>
</dbReference>
<keyword evidence="4" id="KW-0472">Membrane</keyword>